<dbReference type="Pfam" id="PF00070">
    <property type="entry name" value="Pyr_redox"/>
    <property type="match status" value="1"/>
</dbReference>
<dbReference type="Gene3D" id="3.50.50.60">
    <property type="entry name" value="FAD/NAD(P)-binding domain"/>
    <property type="match status" value="2"/>
</dbReference>
<dbReference type="EMBL" id="BAOS01000004">
    <property type="protein sequence ID" value="GAX59825.1"/>
    <property type="molecule type" value="Genomic_DNA"/>
</dbReference>
<gene>
    <name evidence="2" type="ORF">SCALIN_C04_0313</name>
</gene>
<dbReference type="AlphaFoldDB" id="A0A286TVF3"/>
<dbReference type="SUPFAM" id="SSF51905">
    <property type="entry name" value="FAD/NAD(P)-binding domain"/>
    <property type="match status" value="1"/>
</dbReference>
<evidence type="ECO:0000313" key="2">
    <source>
        <dbReference type="EMBL" id="GAX59825.1"/>
    </source>
</evidence>
<keyword evidence="3" id="KW-1185">Reference proteome</keyword>
<comment type="caution">
    <text evidence="2">The sequence shown here is derived from an EMBL/GenBank/DDBJ whole genome shotgun (WGS) entry which is preliminary data.</text>
</comment>
<reference evidence="3" key="1">
    <citation type="journal article" date="2017" name="Environ. Microbiol. Rep.">
        <title>Genetic Diversity of Marine Anaerobic Ammonium-Oxidizing Bacteria as Revealed by Genomic and Proteomic Analyses of 'Candidatus Scalindua japonica'.</title>
        <authorList>
            <person name="Oshiki M."/>
            <person name="Mizuto K."/>
            <person name="Kimura Z."/>
            <person name="Kindaichi T."/>
            <person name="Satoh H."/>
            <person name="Okabe S."/>
        </authorList>
    </citation>
    <scope>NUCLEOTIDE SEQUENCE [LARGE SCALE GENOMIC DNA]</scope>
    <source>
        <strain evidence="3">husup-a2</strain>
    </source>
</reference>
<sequence>MAESLVSHGINTSLIIRRDQILSNFDKDISLSVQNYIKTKGVQVLDEDIIIDFEADVDCNVTNVITKEQPIPAEFILLALATNTTPNVQLAKRTGIEIGQTKAIHVSLSVFK</sequence>
<name>A0A286TVF3_9BACT</name>
<proteinExistence type="predicted"/>
<dbReference type="Proteomes" id="UP000218542">
    <property type="component" value="Unassembled WGS sequence"/>
</dbReference>
<evidence type="ECO:0000313" key="3">
    <source>
        <dbReference type="Proteomes" id="UP000218542"/>
    </source>
</evidence>
<protein>
    <submittedName>
        <fullName evidence="2">Pyridine nucleotide-disulphide oxidoreductase</fullName>
    </submittedName>
</protein>
<dbReference type="InterPro" id="IPR036188">
    <property type="entry name" value="FAD/NAD-bd_sf"/>
</dbReference>
<dbReference type="InterPro" id="IPR039648">
    <property type="entry name" value="DHPH_N"/>
</dbReference>
<organism evidence="2 3">
    <name type="scientific">Candidatus Scalindua japonica</name>
    <dbReference type="NCBI Taxonomy" id="1284222"/>
    <lineage>
        <taxon>Bacteria</taxon>
        <taxon>Pseudomonadati</taxon>
        <taxon>Planctomycetota</taxon>
        <taxon>Candidatus Brocadiia</taxon>
        <taxon>Candidatus Brocadiales</taxon>
        <taxon>Candidatus Scalinduaceae</taxon>
        <taxon>Candidatus Scalindua</taxon>
    </lineage>
</organism>
<accession>A0A286TVF3</accession>
<evidence type="ECO:0000259" key="1">
    <source>
        <dbReference type="Pfam" id="PF00070"/>
    </source>
</evidence>
<feature type="domain" description="Pyridine nucleotide-disulphide oxidoreductase N-terminal" evidence="1">
    <location>
        <begin position="1"/>
        <end position="67"/>
    </location>
</feature>